<keyword evidence="1" id="KW-1133">Transmembrane helix</keyword>
<feature type="transmembrane region" description="Helical" evidence="1">
    <location>
        <begin position="42"/>
        <end position="67"/>
    </location>
</feature>
<sequence>MQATDERARALARMKRVALALLLLAAATYAVATLNEGTHPAWGYVAAFAEAAMVGAIADWFAVVALFRHPLGLPIPHTAIIPANKSRIGVNLGQFIVTHFLETERVLARLREFDPAGRLAAWLGEPRHAEQVGRHLSAAARYGLDAFDDERVQHFIRSTVVARLDQVDVSRLGGQLLDILTARGRHQALLDEVLRQIAALIQDEAVQRKIADVIAREVRYLRYLGLDNLAGQLATSKIVAGLGRIIGEMGEDAGHPLRQRFDAFAHGFVERLKDDPEYRLKGETIKREVLSHPALAGYLHELWRELLAWLHDDLGRDDSSIRQRLAQTARTLGEKLAADAAMRQWINDQILAAAPAWIERYRHDIRDYIVARVEEWDTQELTVELERNIGRDLQYIRINGTLVGGLIGLLIHALTQALLR</sequence>
<keyword evidence="1" id="KW-0812">Transmembrane</keyword>
<feature type="chain" id="PRO_5041359122" evidence="2">
    <location>
        <begin position="33"/>
        <end position="420"/>
    </location>
</feature>
<reference evidence="3 4" key="1">
    <citation type="submission" date="2019-03" db="EMBL/GenBank/DDBJ databases">
        <title>Genomic Encyclopedia of Type Strains, Phase IV (KMG-IV): sequencing the most valuable type-strain genomes for metagenomic binning, comparative biology and taxonomic classification.</title>
        <authorList>
            <person name="Goeker M."/>
        </authorList>
    </citation>
    <scope>NUCLEOTIDE SEQUENCE [LARGE SCALE GENOMIC DNA]</scope>
    <source>
        <strain evidence="3 4">DSM 15264</strain>
    </source>
</reference>
<dbReference type="GO" id="GO:0005886">
    <property type="term" value="C:plasma membrane"/>
    <property type="evidence" value="ECO:0007669"/>
    <property type="project" value="TreeGrafter"/>
</dbReference>
<keyword evidence="2" id="KW-0732">Signal</keyword>
<evidence type="ECO:0000313" key="4">
    <source>
        <dbReference type="Proteomes" id="UP000294772"/>
    </source>
</evidence>
<dbReference type="PANTHER" id="PTHR38442:SF1">
    <property type="entry name" value="INNER MEMBRANE PROTEIN"/>
    <property type="match status" value="1"/>
</dbReference>
<name>A0AA46DDB0_9BURK</name>
<keyword evidence="1" id="KW-0472">Membrane</keyword>
<protein>
    <submittedName>
        <fullName evidence="3">Uncharacterized membrane-anchored protein YjiN (DUF445 family)</fullName>
    </submittedName>
</protein>
<evidence type="ECO:0000256" key="1">
    <source>
        <dbReference type="SAM" id="Phobius"/>
    </source>
</evidence>
<organism evidence="3 4">
    <name type="scientific">Caldimonas thermodepolymerans</name>
    <dbReference type="NCBI Taxonomy" id="215580"/>
    <lineage>
        <taxon>Bacteria</taxon>
        <taxon>Pseudomonadati</taxon>
        <taxon>Pseudomonadota</taxon>
        <taxon>Betaproteobacteria</taxon>
        <taxon>Burkholderiales</taxon>
        <taxon>Sphaerotilaceae</taxon>
        <taxon>Caldimonas</taxon>
    </lineage>
</organism>
<accession>A0AA46DDB0</accession>
<dbReference type="AlphaFoldDB" id="A0AA46DDB0"/>
<dbReference type="Proteomes" id="UP000294772">
    <property type="component" value="Unassembled WGS sequence"/>
</dbReference>
<feature type="signal peptide" evidence="2">
    <location>
        <begin position="1"/>
        <end position="32"/>
    </location>
</feature>
<dbReference type="RefSeq" id="WP_265119612.1">
    <property type="nucleotide sequence ID" value="NZ_CP110416.1"/>
</dbReference>
<dbReference type="EMBL" id="SLXF01000008">
    <property type="protein sequence ID" value="TCP05939.1"/>
    <property type="molecule type" value="Genomic_DNA"/>
</dbReference>
<dbReference type="InterPro" id="IPR007383">
    <property type="entry name" value="DUF445"/>
</dbReference>
<dbReference type="Pfam" id="PF04286">
    <property type="entry name" value="DUF445"/>
    <property type="match status" value="1"/>
</dbReference>
<evidence type="ECO:0000256" key="2">
    <source>
        <dbReference type="SAM" id="SignalP"/>
    </source>
</evidence>
<proteinExistence type="predicted"/>
<evidence type="ECO:0000313" key="3">
    <source>
        <dbReference type="EMBL" id="TCP05939.1"/>
    </source>
</evidence>
<dbReference type="PANTHER" id="PTHR38442">
    <property type="entry name" value="INNER MEMBRANE PROTEIN-RELATED"/>
    <property type="match status" value="1"/>
</dbReference>
<comment type="caution">
    <text evidence="3">The sequence shown here is derived from an EMBL/GenBank/DDBJ whole genome shotgun (WGS) entry which is preliminary data.</text>
</comment>
<feature type="transmembrane region" description="Helical" evidence="1">
    <location>
        <begin position="395"/>
        <end position="419"/>
    </location>
</feature>
<gene>
    <name evidence="3" type="ORF">EV676_108172</name>
</gene>